<feature type="signal peptide" evidence="2">
    <location>
        <begin position="1"/>
        <end position="22"/>
    </location>
</feature>
<feature type="region of interest" description="Disordered" evidence="1">
    <location>
        <begin position="119"/>
        <end position="151"/>
    </location>
</feature>
<sequence>MPMAVSTPLALAFALALSLMLAGCGLLGDAPEGETIPPASAGPATDHGLGPKARPLSFGPGDKGSPRVSPSGEKVAFVLDGYVAEKPLYAQTSHPRTASDFGAGHAEWLTDEGMTILSPQSGTGDRGAGTAPTPRSLFDVRPDSSSSDGSSAVAKSVERVTAMGAVPDGGVVAAVAVPQESPEEPTSSRLLLVRGSEEPARVYQRSIKGSVTGLSISPDGRRAIMAVRRGTGDAEDRFEVQTYQFSEGRSSRVARLPEGMEILGAPQWAQGGIHFVAGDPAAGDGNPIAYDLYRIPASSGTPEQVRGIGEDFVAASTRVSPDGNRLAVVGRRNPGSQTNLYVLDLASDTLEAATANENMEVKTNPLDLAWSPDGRSVILVARGLLSGPEVYDAPAQSLSSAFYNLYEVPVTDLPVEGESEE</sequence>
<keyword evidence="2" id="KW-0732">Signal</keyword>
<reference evidence="3" key="1">
    <citation type="submission" date="2020-02" db="EMBL/GenBank/DDBJ databases">
        <authorList>
            <person name="Meier V. D."/>
        </authorList>
    </citation>
    <scope>NUCLEOTIDE SEQUENCE</scope>
    <source>
        <strain evidence="3">AVDCRST_MAG78</strain>
    </source>
</reference>
<dbReference type="AlphaFoldDB" id="A0A6J4QI77"/>
<gene>
    <name evidence="3" type="ORF">AVDCRST_MAG78-2204</name>
</gene>
<accession>A0A6J4QI77</accession>
<evidence type="ECO:0000256" key="1">
    <source>
        <dbReference type="SAM" id="MobiDB-lite"/>
    </source>
</evidence>
<dbReference type="EMBL" id="CADCVB010000148">
    <property type="protein sequence ID" value="CAA9438278.1"/>
    <property type="molecule type" value="Genomic_DNA"/>
</dbReference>
<proteinExistence type="predicted"/>
<evidence type="ECO:0008006" key="4">
    <source>
        <dbReference type="Google" id="ProtNLM"/>
    </source>
</evidence>
<feature type="chain" id="PRO_5038561745" description="TolB protein, periplasmic protein involved in the tonb-independent uptake of group A colicins" evidence="2">
    <location>
        <begin position="23"/>
        <end position="421"/>
    </location>
</feature>
<dbReference type="SUPFAM" id="SSF82171">
    <property type="entry name" value="DPP6 N-terminal domain-like"/>
    <property type="match status" value="1"/>
</dbReference>
<evidence type="ECO:0000313" key="3">
    <source>
        <dbReference type="EMBL" id="CAA9438278.1"/>
    </source>
</evidence>
<dbReference type="Gene3D" id="2.120.10.30">
    <property type="entry name" value="TolB, C-terminal domain"/>
    <property type="match status" value="1"/>
</dbReference>
<dbReference type="InterPro" id="IPR011659">
    <property type="entry name" value="WD40"/>
</dbReference>
<dbReference type="Pfam" id="PF07676">
    <property type="entry name" value="PD40"/>
    <property type="match status" value="2"/>
</dbReference>
<evidence type="ECO:0000256" key="2">
    <source>
        <dbReference type="SAM" id="SignalP"/>
    </source>
</evidence>
<organism evidence="3">
    <name type="scientific">uncultured Rubrobacteraceae bacterium</name>
    <dbReference type="NCBI Taxonomy" id="349277"/>
    <lineage>
        <taxon>Bacteria</taxon>
        <taxon>Bacillati</taxon>
        <taxon>Actinomycetota</taxon>
        <taxon>Rubrobacteria</taxon>
        <taxon>Rubrobacterales</taxon>
        <taxon>Rubrobacteraceae</taxon>
        <taxon>environmental samples</taxon>
    </lineage>
</organism>
<dbReference type="InterPro" id="IPR011042">
    <property type="entry name" value="6-blade_b-propeller_TolB-like"/>
</dbReference>
<name>A0A6J4QI77_9ACTN</name>
<protein>
    <recommendedName>
        <fullName evidence="4">TolB protein, periplasmic protein involved in the tonb-independent uptake of group A colicins</fullName>
    </recommendedName>
</protein>
<feature type="region of interest" description="Disordered" evidence="1">
    <location>
        <begin position="35"/>
        <end position="71"/>
    </location>
</feature>